<gene>
    <name evidence="1" type="ORF">E5357_02585</name>
</gene>
<comment type="caution">
    <text evidence="1">The sequence shown here is derived from an EMBL/GenBank/DDBJ whole genome shotgun (WGS) entry which is preliminary data.</text>
</comment>
<proteinExistence type="predicted"/>
<name>A0AC61R273_9FIRM</name>
<evidence type="ECO:0000313" key="2">
    <source>
        <dbReference type="Proteomes" id="UP000307720"/>
    </source>
</evidence>
<evidence type="ECO:0000313" key="1">
    <source>
        <dbReference type="EMBL" id="TGY00406.1"/>
    </source>
</evidence>
<dbReference type="EMBL" id="SRZB01000002">
    <property type="protein sequence ID" value="TGY00406.1"/>
    <property type="molecule type" value="Genomic_DNA"/>
</dbReference>
<sequence>MYKKEVFASMVLKECERCILYGPGGKILMKGRVEVAGESIMLYFEKNPEFAKGKLLVDFFDTQLGYLRTFCEITFRKNPNYLQRKEAWEGRCKILKVLETVQRQKDIRVKLKLEKLFSSAKQGDFYGVIENISAGGVYITTSKPMSKNELFSFYHNFVGKNWKLQAVTLWAKRITDDYFGYGCRFADLPEGAEMDIRQFVYQRQLHTGELDIR</sequence>
<dbReference type="Proteomes" id="UP000307720">
    <property type="component" value="Unassembled WGS sequence"/>
</dbReference>
<keyword evidence="2" id="KW-1185">Reference proteome</keyword>
<accession>A0AC61R273</accession>
<organism evidence="1 2">
    <name type="scientific">Hominisplanchenecus murintestinalis</name>
    <dbReference type="NCBI Taxonomy" id="2941517"/>
    <lineage>
        <taxon>Bacteria</taxon>
        <taxon>Bacillati</taxon>
        <taxon>Bacillota</taxon>
        <taxon>Clostridia</taxon>
        <taxon>Lachnospirales</taxon>
        <taxon>Lachnospiraceae</taxon>
        <taxon>Hominisplanchenecus</taxon>
    </lineage>
</organism>
<protein>
    <submittedName>
        <fullName evidence="1">PilZ domain-containing protein</fullName>
    </submittedName>
</protein>
<reference evidence="1" key="1">
    <citation type="submission" date="2019-04" db="EMBL/GenBank/DDBJ databases">
        <title>Microbes associate with the intestines of laboratory mice.</title>
        <authorList>
            <person name="Navarre W."/>
            <person name="Wong E."/>
            <person name="Huang K."/>
            <person name="Tropini C."/>
            <person name="Ng K."/>
            <person name="Yu B."/>
        </authorList>
    </citation>
    <scope>NUCLEOTIDE SEQUENCE</scope>
    <source>
        <strain evidence="1">NM72_1-8</strain>
    </source>
</reference>